<feature type="compositionally biased region" description="Basic and acidic residues" evidence="1">
    <location>
        <begin position="34"/>
        <end position="54"/>
    </location>
</feature>
<organism evidence="3 4">
    <name type="scientific">Stylosanthes scabra</name>
    <dbReference type="NCBI Taxonomy" id="79078"/>
    <lineage>
        <taxon>Eukaryota</taxon>
        <taxon>Viridiplantae</taxon>
        <taxon>Streptophyta</taxon>
        <taxon>Embryophyta</taxon>
        <taxon>Tracheophyta</taxon>
        <taxon>Spermatophyta</taxon>
        <taxon>Magnoliopsida</taxon>
        <taxon>eudicotyledons</taxon>
        <taxon>Gunneridae</taxon>
        <taxon>Pentapetalae</taxon>
        <taxon>rosids</taxon>
        <taxon>fabids</taxon>
        <taxon>Fabales</taxon>
        <taxon>Fabaceae</taxon>
        <taxon>Papilionoideae</taxon>
        <taxon>50 kb inversion clade</taxon>
        <taxon>dalbergioids sensu lato</taxon>
        <taxon>Dalbergieae</taxon>
        <taxon>Pterocarpus clade</taxon>
        <taxon>Stylosanthes</taxon>
    </lineage>
</organism>
<name>A0ABU6SJW1_9FABA</name>
<feature type="transmembrane region" description="Helical" evidence="2">
    <location>
        <begin position="58"/>
        <end position="80"/>
    </location>
</feature>
<accession>A0ABU6SJW1</accession>
<dbReference type="Proteomes" id="UP001341840">
    <property type="component" value="Unassembled WGS sequence"/>
</dbReference>
<keyword evidence="4" id="KW-1185">Reference proteome</keyword>
<sequence length="144" mass="15733">MEGENGVGGLHLRRRCCRRERKKERDPVVCVLRRRSETEREKGRPEERERERARGRSSFLAATIFETIIIVAFGVVFAVIHGCHHCNSELLPSLTTASPPPPSSKEGEATAEPSPSSPWLAQPPFSGTESATTMVAGVVTSAPP</sequence>
<evidence type="ECO:0000256" key="1">
    <source>
        <dbReference type="SAM" id="MobiDB-lite"/>
    </source>
</evidence>
<evidence type="ECO:0000256" key="2">
    <source>
        <dbReference type="SAM" id="Phobius"/>
    </source>
</evidence>
<keyword evidence="2" id="KW-0472">Membrane</keyword>
<protein>
    <submittedName>
        <fullName evidence="3">Uncharacterized protein</fullName>
    </submittedName>
</protein>
<feature type="compositionally biased region" description="Polar residues" evidence="1">
    <location>
        <begin position="113"/>
        <end position="128"/>
    </location>
</feature>
<keyword evidence="2" id="KW-0812">Transmembrane</keyword>
<keyword evidence="2" id="KW-1133">Transmembrane helix</keyword>
<comment type="caution">
    <text evidence="3">The sequence shown here is derived from an EMBL/GenBank/DDBJ whole genome shotgun (WGS) entry which is preliminary data.</text>
</comment>
<dbReference type="EMBL" id="JASCZI010060901">
    <property type="protein sequence ID" value="MED6136701.1"/>
    <property type="molecule type" value="Genomic_DNA"/>
</dbReference>
<evidence type="ECO:0000313" key="3">
    <source>
        <dbReference type="EMBL" id="MED6136701.1"/>
    </source>
</evidence>
<reference evidence="3 4" key="1">
    <citation type="journal article" date="2023" name="Plants (Basel)">
        <title>Bridging the Gap: Combining Genomics and Transcriptomics Approaches to Understand Stylosanthes scabra, an Orphan Legume from the Brazilian Caatinga.</title>
        <authorList>
            <person name="Ferreira-Neto J.R.C."/>
            <person name="da Silva M.D."/>
            <person name="Binneck E."/>
            <person name="de Melo N.F."/>
            <person name="da Silva R.H."/>
            <person name="de Melo A.L.T.M."/>
            <person name="Pandolfi V."/>
            <person name="Bustamante F.O."/>
            <person name="Brasileiro-Vidal A.C."/>
            <person name="Benko-Iseppon A.M."/>
        </authorList>
    </citation>
    <scope>NUCLEOTIDE SEQUENCE [LARGE SCALE GENOMIC DNA]</scope>
    <source>
        <tissue evidence="3">Leaves</tissue>
    </source>
</reference>
<feature type="region of interest" description="Disordered" evidence="1">
    <location>
        <begin position="20"/>
        <end position="56"/>
    </location>
</feature>
<evidence type="ECO:0000313" key="4">
    <source>
        <dbReference type="Proteomes" id="UP001341840"/>
    </source>
</evidence>
<gene>
    <name evidence="3" type="ORF">PIB30_058216</name>
</gene>
<feature type="region of interest" description="Disordered" evidence="1">
    <location>
        <begin position="90"/>
        <end position="128"/>
    </location>
</feature>
<proteinExistence type="predicted"/>